<dbReference type="InterPro" id="IPR000160">
    <property type="entry name" value="GGDEF_dom"/>
</dbReference>
<dbReference type="PANTHER" id="PTHR45138:SF9">
    <property type="entry name" value="DIGUANYLATE CYCLASE DGCM-RELATED"/>
    <property type="match status" value="1"/>
</dbReference>
<keyword evidence="6" id="KW-0808">Transferase</keyword>
<evidence type="ECO:0000256" key="3">
    <source>
        <dbReference type="SAM" id="MobiDB-lite"/>
    </source>
</evidence>
<feature type="chain" id="PRO_5046703208" description="diguanylate cyclase" evidence="4">
    <location>
        <begin position="32"/>
        <end position="984"/>
    </location>
</feature>
<evidence type="ECO:0000259" key="5">
    <source>
        <dbReference type="PROSITE" id="PS50887"/>
    </source>
</evidence>
<dbReference type="EC" id="2.7.7.65" evidence="1"/>
<dbReference type="InterPro" id="IPR015943">
    <property type="entry name" value="WD40/YVTN_repeat-like_dom_sf"/>
</dbReference>
<name>A0ABT2A024_9BURK</name>
<comment type="caution">
    <text evidence="6">The sequence shown here is derived from an EMBL/GenBank/DDBJ whole genome shotgun (WGS) entry which is preliminary data.</text>
</comment>
<dbReference type="PROSITE" id="PS50887">
    <property type="entry name" value="GGDEF"/>
    <property type="match status" value="1"/>
</dbReference>
<evidence type="ECO:0000256" key="2">
    <source>
        <dbReference type="ARBA" id="ARBA00034247"/>
    </source>
</evidence>
<dbReference type="PANTHER" id="PTHR45138">
    <property type="entry name" value="REGULATORY COMPONENTS OF SENSORY TRANSDUCTION SYSTEM"/>
    <property type="match status" value="1"/>
</dbReference>
<dbReference type="InterPro" id="IPR050469">
    <property type="entry name" value="Diguanylate_Cyclase"/>
</dbReference>
<dbReference type="InterPro" id="IPR043128">
    <property type="entry name" value="Rev_trsase/Diguanyl_cyclase"/>
</dbReference>
<proteinExistence type="predicted"/>
<dbReference type="InterPro" id="IPR013783">
    <property type="entry name" value="Ig-like_fold"/>
</dbReference>
<protein>
    <recommendedName>
        <fullName evidence="1">diguanylate cyclase</fullName>
        <ecNumber evidence="1">2.7.7.65</ecNumber>
    </recommendedName>
</protein>
<sequence length="984" mass="107560">MNGHHTTTGLSRFLACCVVLFLAVLSPPAGAQQLPLRYYTNTEGLGDLAVTALAQETNGAIWIGTENGLYRHNGDSIRNPLGDEKLQVNNLALGGDGTLWVASDAGIYHYRDGKMSKVPMQDATWSPLQGQAVAPLAHGGLLVVGKEGKLWRVTGAGARLEPALPPTLGSSQSDTLDARSILVASDGAWWFGCGSGLCRWHDNRLERWGTADGVPQSEWLGLRQAKDGAIWARSDRYIVRRAPGAAQFANVTPDGLGHGANHIWLPMIEDGQGRLLTPGNAGVYRWQAGQWQYFGERNGLVEDGIRTMLSDANGDVWLGTTGHGLAHWRGYENWSSWTTREGLPSQVVWSIADDGAGRVWIGTQRGVVSTDADGRTMTSEAPSVTGQVGGILADGRGGLWLSTFGGELFHRRRGESWRAMTDTGQIRARRLLAVGDELWVVAGKSGLFTLPLDGSGPARRRDELDPLFDTSDRGVNTACHERNSDVVWVGTGSGLLRYDPARGFTRPQVNGLAQGDGVPYLACGAGRVWLRTGNGRELMRIDLRQSGILQAVPMRPGVLKGLRILSMLEDRRGWLWAGTDVGVVRWNGKDWRRFDESNGLVWNDCDQNALAEDARGDIWIGTSGGVSRIGSPEQLERTQRFVLELNEAKLGSVDLKPGRKIDVPAATYTLELRWEVPLFTNRLSQHVRYRLRGSEDGWTDLTGSELRYAGLGPGSYRLELFAVNDDLGRRSAPVALDFDIAPPWWRRPSVAAAALIAVALLVVAAHRFRVRRLVQHRNELEALVRERTRELAESHERMRELAFTDSLTGAMSRRAILDAAERALAQQRRHGGVVTLALLDLDHFKRVNDTYGHPAGDALLRGLVTRLRAQIRDGDCIGRYGGEEFLLVLPDLSLDGPNGVERVDSWRHAVAADPFDIGDATPLRVTCSIGIASACANETLESLIARVDAALYRAKAAGRNRVEVGLPRAPDDDPHRGDIVTRVS</sequence>
<organism evidence="6 7">
    <name type="scientific">Massilia pinisoli</name>
    <dbReference type="NCBI Taxonomy" id="1772194"/>
    <lineage>
        <taxon>Bacteria</taxon>
        <taxon>Pseudomonadati</taxon>
        <taxon>Pseudomonadota</taxon>
        <taxon>Betaproteobacteria</taxon>
        <taxon>Burkholderiales</taxon>
        <taxon>Oxalobacteraceae</taxon>
        <taxon>Telluria group</taxon>
        <taxon>Massilia</taxon>
    </lineage>
</organism>
<comment type="catalytic activity">
    <reaction evidence="2">
        <text>2 GTP = 3',3'-c-di-GMP + 2 diphosphate</text>
        <dbReference type="Rhea" id="RHEA:24898"/>
        <dbReference type="ChEBI" id="CHEBI:33019"/>
        <dbReference type="ChEBI" id="CHEBI:37565"/>
        <dbReference type="ChEBI" id="CHEBI:58805"/>
        <dbReference type="EC" id="2.7.7.65"/>
    </reaction>
</comment>
<evidence type="ECO:0000313" key="6">
    <source>
        <dbReference type="EMBL" id="MCS0585534.1"/>
    </source>
</evidence>
<dbReference type="Proteomes" id="UP001204151">
    <property type="component" value="Unassembled WGS sequence"/>
</dbReference>
<dbReference type="CDD" id="cd01949">
    <property type="entry name" value="GGDEF"/>
    <property type="match status" value="1"/>
</dbReference>
<gene>
    <name evidence="6" type="ORF">NX784_28540</name>
</gene>
<feature type="signal peptide" evidence="4">
    <location>
        <begin position="1"/>
        <end position="31"/>
    </location>
</feature>
<dbReference type="GO" id="GO:0052621">
    <property type="term" value="F:diguanylate cyclase activity"/>
    <property type="evidence" value="ECO:0007669"/>
    <property type="project" value="UniProtKB-EC"/>
</dbReference>
<dbReference type="NCBIfam" id="TIGR00254">
    <property type="entry name" value="GGDEF"/>
    <property type="match status" value="1"/>
</dbReference>
<dbReference type="RefSeq" id="WP_258820054.1">
    <property type="nucleotide sequence ID" value="NZ_JANUGW010000044.1"/>
</dbReference>
<evidence type="ECO:0000313" key="7">
    <source>
        <dbReference type="Proteomes" id="UP001204151"/>
    </source>
</evidence>
<feature type="domain" description="GGDEF" evidence="5">
    <location>
        <begin position="832"/>
        <end position="967"/>
    </location>
</feature>
<reference evidence="6 7" key="1">
    <citation type="submission" date="2022-08" db="EMBL/GenBank/DDBJ databases">
        <title>Reclassification of Massilia species as members of the genera Telluria, Duganella, Pseudoduganella, Mokoshia gen. nov. and Zemynaea gen. nov. using orthogonal and non-orthogonal genome-based approaches.</title>
        <authorList>
            <person name="Bowman J.P."/>
        </authorList>
    </citation>
    <scope>NUCLEOTIDE SEQUENCE [LARGE SCALE GENOMIC DNA]</scope>
    <source>
        <strain evidence="6 7">JCM 31316</strain>
    </source>
</reference>
<dbReference type="Gene3D" id="2.60.40.10">
    <property type="entry name" value="Immunoglobulins"/>
    <property type="match status" value="1"/>
</dbReference>
<dbReference type="Pfam" id="PF00990">
    <property type="entry name" value="GGDEF"/>
    <property type="match status" value="1"/>
</dbReference>
<dbReference type="EMBL" id="JANUGW010000044">
    <property type="protein sequence ID" value="MCS0585534.1"/>
    <property type="molecule type" value="Genomic_DNA"/>
</dbReference>
<dbReference type="SUPFAM" id="SSF63829">
    <property type="entry name" value="Calcium-dependent phosphotriesterase"/>
    <property type="match status" value="3"/>
</dbReference>
<dbReference type="Gene3D" id="3.30.70.270">
    <property type="match status" value="1"/>
</dbReference>
<accession>A0ABT2A024</accession>
<dbReference type="Pfam" id="PF07494">
    <property type="entry name" value="Reg_prop"/>
    <property type="match status" value="1"/>
</dbReference>
<dbReference type="InterPro" id="IPR029787">
    <property type="entry name" value="Nucleotide_cyclase"/>
</dbReference>
<keyword evidence="6" id="KW-0548">Nucleotidyltransferase</keyword>
<dbReference type="SUPFAM" id="SSF55073">
    <property type="entry name" value="Nucleotide cyclase"/>
    <property type="match status" value="1"/>
</dbReference>
<feature type="region of interest" description="Disordered" evidence="3">
    <location>
        <begin position="964"/>
        <end position="984"/>
    </location>
</feature>
<keyword evidence="4" id="KW-0732">Signal</keyword>
<dbReference type="SMART" id="SM00267">
    <property type="entry name" value="GGDEF"/>
    <property type="match status" value="1"/>
</dbReference>
<evidence type="ECO:0000256" key="4">
    <source>
        <dbReference type="SAM" id="SignalP"/>
    </source>
</evidence>
<evidence type="ECO:0000256" key="1">
    <source>
        <dbReference type="ARBA" id="ARBA00012528"/>
    </source>
</evidence>
<dbReference type="Gene3D" id="2.130.10.10">
    <property type="entry name" value="YVTN repeat-like/Quinoprotein amine dehydrogenase"/>
    <property type="match status" value="2"/>
</dbReference>
<feature type="compositionally biased region" description="Basic and acidic residues" evidence="3">
    <location>
        <begin position="969"/>
        <end position="984"/>
    </location>
</feature>
<dbReference type="InterPro" id="IPR011110">
    <property type="entry name" value="Reg_prop"/>
</dbReference>
<keyword evidence="7" id="KW-1185">Reference proteome</keyword>